<protein>
    <recommendedName>
        <fullName evidence="3">B-like cyclin</fullName>
    </recommendedName>
</protein>
<accession>A0A2Z6MXD3</accession>
<evidence type="ECO:0000259" key="4">
    <source>
        <dbReference type="Pfam" id="PF00134"/>
    </source>
</evidence>
<comment type="subunit">
    <text evidence="1">Interacts with the CDC2 protein kinase to form a serine/threonine kinase holoenzyme complex also known as maturation promoting factor (MPF). The cyclin subunit imparts substrate specificity to the complex.</text>
</comment>
<keyword evidence="7" id="KW-1185">Reference proteome</keyword>
<dbReference type="InterPro" id="IPR004367">
    <property type="entry name" value="Cyclin_C-dom"/>
</dbReference>
<dbReference type="Pfam" id="PF00134">
    <property type="entry name" value="Cyclin_N"/>
    <property type="match status" value="1"/>
</dbReference>
<proteinExistence type="predicted"/>
<evidence type="ECO:0000256" key="2">
    <source>
        <dbReference type="ARBA" id="ARBA00023127"/>
    </source>
</evidence>
<feature type="domain" description="Cyclin C-terminal" evidence="5">
    <location>
        <begin position="58"/>
        <end position="116"/>
    </location>
</feature>
<dbReference type="OrthoDB" id="5590282at2759"/>
<dbReference type="Gene3D" id="1.10.472.10">
    <property type="entry name" value="Cyclin-like"/>
    <property type="match status" value="2"/>
</dbReference>
<feature type="domain" description="Cyclin N-terminal" evidence="4">
    <location>
        <begin position="1"/>
        <end position="41"/>
    </location>
</feature>
<organism evidence="6 7">
    <name type="scientific">Trifolium subterraneum</name>
    <name type="common">Subterranean clover</name>
    <dbReference type="NCBI Taxonomy" id="3900"/>
    <lineage>
        <taxon>Eukaryota</taxon>
        <taxon>Viridiplantae</taxon>
        <taxon>Streptophyta</taxon>
        <taxon>Embryophyta</taxon>
        <taxon>Tracheophyta</taxon>
        <taxon>Spermatophyta</taxon>
        <taxon>Magnoliopsida</taxon>
        <taxon>eudicotyledons</taxon>
        <taxon>Gunneridae</taxon>
        <taxon>Pentapetalae</taxon>
        <taxon>rosids</taxon>
        <taxon>fabids</taxon>
        <taxon>Fabales</taxon>
        <taxon>Fabaceae</taxon>
        <taxon>Papilionoideae</taxon>
        <taxon>50 kb inversion clade</taxon>
        <taxon>NPAAA clade</taxon>
        <taxon>Hologalegina</taxon>
        <taxon>IRL clade</taxon>
        <taxon>Trifolieae</taxon>
        <taxon>Trifolium</taxon>
    </lineage>
</organism>
<feature type="non-terminal residue" evidence="6">
    <location>
        <position position="1"/>
    </location>
</feature>
<evidence type="ECO:0000259" key="5">
    <source>
        <dbReference type="Pfam" id="PF02984"/>
    </source>
</evidence>
<evidence type="ECO:0000313" key="7">
    <source>
        <dbReference type="Proteomes" id="UP000242715"/>
    </source>
</evidence>
<dbReference type="AlphaFoldDB" id="A0A2Z6MXD3"/>
<evidence type="ECO:0000256" key="3">
    <source>
        <dbReference type="ARBA" id="ARBA00032263"/>
    </source>
</evidence>
<reference evidence="7" key="1">
    <citation type="journal article" date="2017" name="Front. Plant Sci.">
        <title>Climate Clever Clovers: New Paradigm to Reduce the Environmental Footprint of Ruminants by Breeding Low Methanogenic Forages Utilizing Haplotype Variation.</title>
        <authorList>
            <person name="Kaur P."/>
            <person name="Appels R."/>
            <person name="Bayer P.E."/>
            <person name="Keeble-Gagnere G."/>
            <person name="Wang J."/>
            <person name="Hirakawa H."/>
            <person name="Shirasawa K."/>
            <person name="Vercoe P."/>
            <person name="Stefanova K."/>
            <person name="Durmic Z."/>
            <person name="Nichols P."/>
            <person name="Revell C."/>
            <person name="Isobe S.N."/>
            <person name="Edwards D."/>
            <person name="Erskine W."/>
        </authorList>
    </citation>
    <scope>NUCLEOTIDE SEQUENCE [LARGE SCALE GENOMIC DNA]</scope>
    <source>
        <strain evidence="7">cv. Daliak</strain>
    </source>
</reference>
<dbReference type="SUPFAM" id="SSF47954">
    <property type="entry name" value="Cyclin-like"/>
    <property type="match status" value="1"/>
</dbReference>
<dbReference type="InterPro" id="IPR036915">
    <property type="entry name" value="Cyclin-like_sf"/>
</dbReference>
<keyword evidence="2" id="KW-0195">Cyclin</keyword>
<evidence type="ECO:0000256" key="1">
    <source>
        <dbReference type="ARBA" id="ARBA00011177"/>
    </source>
</evidence>
<gene>
    <name evidence="6" type="ORF">TSUD_316520</name>
</gene>
<dbReference type="EMBL" id="DF973632">
    <property type="protein sequence ID" value="GAU36526.1"/>
    <property type="molecule type" value="Genomic_DNA"/>
</dbReference>
<dbReference type="InterPro" id="IPR006671">
    <property type="entry name" value="Cyclin_N"/>
</dbReference>
<sequence length="128" mass="14705">KYEEITPPKAVDFCEITDNNYDLEEVIKMEAGILKSLNFEMGNPNVITFLKSFVGIASENKTTSYLCECLGYKSAELKECVLILHDLYLSRRASSFKAVRDKYKQNKFKYVANLPSPPEIPVNYFDEE</sequence>
<dbReference type="Proteomes" id="UP000242715">
    <property type="component" value="Unassembled WGS sequence"/>
</dbReference>
<dbReference type="Pfam" id="PF02984">
    <property type="entry name" value="Cyclin_C"/>
    <property type="match status" value="1"/>
</dbReference>
<evidence type="ECO:0000313" key="6">
    <source>
        <dbReference type="EMBL" id="GAU36526.1"/>
    </source>
</evidence>
<name>A0A2Z6MXD3_TRISU</name>